<dbReference type="RefSeq" id="WP_120745156.1">
    <property type="nucleotide sequence ID" value="NZ_RBAH01000001.1"/>
</dbReference>
<gene>
    <name evidence="4" type="ORF">D7M11_00305</name>
</gene>
<dbReference type="Pfam" id="PF22725">
    <property type="entry name" value="GFO_IDH_MocA_C3"/>
    <property type="match status" value="1"/>
</dbReference>
<sequence length="321" mass="35172">MTKTIRWGIIGCGNVTEVKSGPGFQLAERSELVAVMRRNGELAADYARRHQVGKWYDNADTLINDPEVDAVYIATPPSTHKPYALEVAKAGKPVYVEKPMALNADECAEMIEACREAGVPLFVAYYRRALPRFLKIKQLLDMGTIGDVRFVTTVHKKKLTENPDSLPWRVMPDIAGGGHFFDLASHTLDILDFLLGPVRDASGQSGRQAKAYEAEDIVSGSYVFESGVQGTGIWCFTAYQGGEVNEIVGTRGKLTFSTFGSEPIRLTTEDGIGDYQLEQPKHIQQPLIQSIVNELCGIGSCPSTGVSALRTARVMDALTKR</sequence>
<comment type="caution">
    <text evidence="4">The sequence shown here is derived from an EMBL/GenBank/DDBJ whole genome shotgun (WGS) entry which is preliminary data.</text>
</comment>
<evidence type="ECO:0000259" key="3">
    <source>
        <dbReference type="Pfam" id="PF22725"/>
    </source>
</evidence>
<dbReference type="GO" id="GO:0000166">
    <property type="term" value="F:nucleotide binding"/>
    <property type="evidence" value="ECO:0007669"/>
    <property type="project" value="InterPro"/>
</dbReference>
<evidence type="ECO:0000313" key="4">
    <source>
        <dbReference type="EMBL" id="RKN86449.1"/>
    </source>
</evidence>
<name>A0A3B0CTL1_9BACL</name>
<dbReference type="InterPro" id="IPR036291">
    <property type="entry name" value="NAD(P)-bd_dom_sf"/>
</dbReference>
<dbReference type="AlphaFoldDB" id="A0A3B0CTL1"/>
<feature type="domain" description="GFO/IDH/MocA-like oxidoreductase" evidence="3">
    <location>
        <begin position="133"/>
        <end position="254"/>
    </location>
</feature>
<dbReference type="SUPFAM" id="SSF51735">
    <property type="entry name" value="NAD(P)-binding Rossmann-fold domains"/>
    <property type="match status" value="1"/>
</dbReference>
<dbReference type="EMBL" id="RBAH01000001">
    <property type="protein sequence ID" value="RKN86449.1"/>
    <property type="molecule type" value="Genomic_DNA"/>
</dbReference>
<evidence type="ECO:0000256" key="1">
    <source>
        <dbReference type="ARBA" id="ARBA00023002"/>
    </source>
</evidence>
<organism evidence="4 5">
    <name type="scientific">Paenibacillus ginsengarvi</name>
    <dbReference type="NCBI Taxonomy" id="400777"/>
    <lineage>
        <taxon>Bacteria</taxon>
        <taxon>Bacillati</taxon>
        <taxon>Bacillota</taxon>
        <taxon>Bacilli</taxon>
        <taxon>Bacillales</taxon>
        <taxon>Paenibacillaceae</taxon>
        <taxon>Paenibacillus</taxon>
    </lineage>
</organism>
<dbReference type="Gene3D" id="3.40.50.720">
    <property type="entry name" value="NAD(P)-binding Rossmann-like Domain"/>
    <property type="match status" value="1"/>
</dbReference>
<dbReference type="InterPro" id="IPR055170">
    <property type="entry name" value="GFO_IDH_MocA-like_dom"/>
</dbReference>
<dbReference type="InterPro" id="IPR000683">
    <property type="entry name" value="Gfo/Idh/MocA-like_OxRdtase_N"/>
</dbReference>
<dbReference type="GO" id="GO:0016491">
    <property type="term" value="F:oxidoreductase activity"/>
    <property type="evidence" value="ECO:0007669"/>
    <property type="project" value="UniProtKB-KW"/>
</dbReference>
<dbReference type="OrthoDB" id="9815825at2"/>
<evidence type="ECO:0000259" key="2">
    <source>
        <dbReference type="Pfam" id="PF01408"/>
    </source>
</evidence>
<evidence type="ECO:0000313" key="5">
    <source>
        <dbReference type="Proteomes" id="UP000282311"/>
    </source>
</evidence>
<dbReference type="SUPFAM" id="SSF55347">
    <property type="entry name" value="Glyceraldehyde-3-phosphate dehydrogenase-like, C-terminal domain"/>
    <property type="match status" value="1"/>
</dbReference>
<proteinExistence type="predicted"/>
<keyword evidence="5" id="KW-1185">Reference proteome</keyword>
<dbReference type="Proteomes" id="UP000282311">
    <property type="component" value="Unassembled WGS sequence"/>
</dbReference>
<dbReference type="InterPro" id="IPR050463">
    <property type="entry name" value="Gfo/Idh/MocA_oxidrdct_glycsds"/>
</dbReference>
<reference evidence="4 5" key="1">
    <citation type="journal article" date="2007" name="Int. J. Syst. Evol. Microbiol.">
        <title>Paenibacillus ginsengarvi sp. nov., isolated from soil from ginseng cultivation.</title>
        <authorList>
            <person name="Yoon M.H."/>
            <person name="Ten L.N."/>
            <person name="Im W.T."/>
        </authorList>
    </citation>
    <scope>NUCLEOTIDE SEQUENCE [LARGE SCALE GENOMIC DNA]</scope>
    <source>
        <strain evidence="4 5">KCTC 13059</strain>
    </source>
</reference>
<keyword evidence="1" id="KW-0560">Oxidoreductase</keyword>
<protein>
    <submittedName>
        <fullName evidence="4">Gfo/Idh/MocA family oxidoreductase</fullName>
    </submittedName>
</protein>
<feature type="domain" description="Gfo/Idh/MocA-like oxidoreductase N-terminal" evidence="2">
    <location>
        <begin position="5"/>
        <end position="125"/>
    </location>
</feature>
<dbReference type="Pfam" id="PF01408">
    <property type="entry name" value="GFO_IDH_MocA"/>
    <property type="match status" value="1"/>
</dbReference>
<accession>A0A3B0CTL1</accession>
<dbReference type="PANTHER" id="PTHR43818">
    <property type="entry name" value="BCDNA.GH03377"/>
    <property type="match status" value="1"/>
</dbReference>
<dbReference type="PANTHER" id="PTHR43818:SF11">
    <property type="entry name" value="BCDNA.GH03377"/>
    <property type="match status" value="1"/>
</dbReference>
<dbReference type="Gene3D" id="3.30.360.10">
    <property type="entry name" value="Dihydrodipicolinate Reductase, domain 2"/>
    <property type="match status" value="1"/>
</dbReference>